<reference evidence="12" key="1">
    <citation type="submission" date="2022-08" db="EMBL/GenBank/DDBJ databases">
        <authorList>
            <person name="Kallberg Y."/>
            <person name="Tangrot J."/>
            <person name="Rosling A."/>
        </authorList>
    </citation>
    <scope>NUCLEOTIDE SEQUENCE</scope>
    <source>
        <strain evidence="12">Wild A</strain>
    </source>
</reference>
<organism evidence="12 13">
    <name type="scientific">Funneliformis geosporum</name>
    <dbReference type="NCBI Taxonomy" id="1117311"/>
    <lineage>
        <taxon>Eukaryota</taxon>
        <taxon>Fungi</taxon>
        <taxon>Fungi incertae sedis</taxon>
        <taxon>Mucoromycota</taxon>
        <taxon>Glomeromycotina</taxon>
        <taxon>Glomeromycetes</taxon>
        <taxon>Glomerales</taxon>
        <taxon>Glomeraceae</taxon>
        <taxon>Funneliformis</taxon>
    </lineage>
</organism>
<dbReference type="OrthoDB" id="27911at2759"/>
<dbReference type="PANTHER" id="PTHR44111">
    <property type="entry name" value="ELONGATOR COMPLEX PROTEIN 2"/>
    <property type="match status" value="1"/>
</dbReference>
<evidence type="ECO:0000256" key="1">
    <source>
        <dbReference type="ARBA" id="ARBA00004123"/>
    </source>
</evidence>
<evidence type="ECO:0000256" key="10">
    <source>
        <dbReference type="PROSITE-ProRule" id="PRU00221"/>
    </source>
</evidence>
<evidence type="ECO:0000313" key="12">
    <source>
        <dbReference type="EMBL" id="CAI2168697.1"/>
    </source>
</evidence>
<comment type="similarity">
    <text evidence="4">Belongs to the WD repeat ELP2 family.</text>
</comment>
<name>A0A9W4WSF3_9GLOM</name>
<dbReference type="SMART" id="SM00320">
    <property type="entry name" value="WD40"/>
    <property type="match status" value="12"/>
</dbReference>
<evidence type="ECO:0000256" key="3">
    <source>
        <dbReference type="ARBA" id="ARBA00005043"/>
    </source>
</evidence>
<dbReference type="PROSITE" id="PS50082">
    <property type="entry name" value="WD_REPEATS_2"/>
    <property type="match status" value="3"/>
</dbReference>
<evidence type="ECO:0000256" key="4">
    <source>
        <dbReference type="ARBA" id="ARBA00005881"/>
    </source>
</evidence>
<feature type="repeat" description="WD" evidence="10">
    <location>
        <begin position="425"/>
        <end position="456"/>
    </location>
</feature>
<evidence type="ECO:0000256" key="8">
    <source>
        <dbReference type="ARBA" id="ARBA00022737"/>
    </source>
</evidence>
<dbReference type="InterPro" id="IPR001680">
    <property type="entry name" value="WD40_rpt"/>
</dbReference>
<sequence>MLFPKVSLEFTSIGCNKLPQIASWGYDGLLAFGANNYIALYYPEDPESKGVIATLSGHKDRVNCVEFINRGDETNQTNIAIVSGSADKTARIWKKNGSGKWINSAILKSHFESINTLGVIRSGNITVDKDLFATGSSDCVIKIWERSELDETKDLVECIQTINLGTKYPLALAISYLPESKVPILACGSTDKKVLLFVQKNKQFVESLSLQGHENWVRSLSFATYTTPISPPNNNIKQEYKLQGGDLLLASGSQDKYVRLWKINLLANVSEIGALSGGKVQLSTKAHIIDVEVAKEGSCINQRYSVMFEALLMGHDDFVYSVCWQPPCLIKDFEGNLKYHQPMTILTSSSDKSMMIWKPEPDTGVWVNLVRVGEIGGYTLGFFGGLFNKQGNCIIGHGHTGAFHLWKNVDKDENDEQNWQPQISISGHFNSVKDISWDKDFNYLVSVSVDQTSRLFAPWSRKISSNDKISKTWHEIARPQIHGYDIHCICFVNRWRYVSGSDEKVIRVFDAPRTFVQSLSKLLRANLPALGLSNKAVFQTDIENFEKAAEDEEFLSRQSYAHSSSTPNSLVQTLSQPPFEEHLLQHTLWPEIDKLYGHGFELISVGASHDGKYVASACKATSAEHAVIRLYDASTWKELPNPLQSHTLTVTQTKFSHNDKYLLTVSRDRIWSLFERCDEGTTPYKFVTKNRAHARIIWDCSWSHDDTLFATGSRDKTVKIWKQIKEQEQTLWKCISVIKLQESVTAIDFAPILINQRYLLAIGLENGKIIIYQSVDEQQLENWNEFIEVDKDECHICSVNRLMWKNKDIQQNGNVELQLASCGGDYCVRLLNVILYYIIYFERIFHEWTESQHMGFEYLKNCLITSPILVYPDFSKKFLVFTNRSYMGLGAVLAQLDDQNNRVYKKS</sequence>
<comment type="subcellular location">
    <subcellularLocation>
        <location evidence="2">Cytoplasm</location>
    </subcellularLocation>
    <subcellularLocation>
        <location evidence="1">Nucleus</location>
    </subcellularLocation>
</comment>
<keyword evidence="9" id="KW-0539">Nucleus</keyword>
<dbReference type="InterPro" id="IPR041577">
    <property type="entry name" value="RT_RNaseH_2"/>
</dbReference>
<feature type="repeat" description="WD" evidence="10">
    <location>
        <begin position="690"/>
        <end position="722"/>
    </location>
</feature>
<dbReference type="GO" id="GO:0033588">
    <property type="term" value="C:elongator holoenzyme complex"/>
    <property type="evidence" value="ECO:0007669"/>
    <property type="project" value="InterPro"/>
</dbReference>
<feature type="repeat" description="WD" evidence="10">
    <location>
        <begin position="55"/>
        <end position="94"/>
    </location>
</feature>
<keyword evidence="6" id="KW-0963">Cytoplasm</keyword>
<evidence type="ECO:0000256" key="6">
    <source>
        <dbReference type="ARBA" id="ARBA00022490"/>
    </source>
</evidence>
<dbReference type="Gene3D" id="2.130.10.10">
    <property type="entry name" value="YVTN repeat-like/Quinoprotein amine dehydrogenase"/>
    <property type="match status" value="4"/>
</dbReference>
<dbReference type="InterPro" id="IPR020472">
    <property type="entry name" value="WD40_PAC1"/>
</dbReference>
<evidence type="ECO:0000256" key="9">
    <source>
        <dbReference type="ARBA" id="ARBA00023242"/>
    </source>
</evidence>
<protein>
    <recommendedName>
        <fullName evidence="5">Elongator complex protein 2</fullName>
    </recommendedName>
</protein>
<proteinExistence type="inferred from homology"/>
<dbReference type="Pfam" id="PF00400">
    <property type="entry name" value="WD40"/>
    <property type="match status" value="6"/>
</dbReference>
<dbReference type="PROSITE" id="PS50294">
    <property type="entry name" value="WD_REPEATS_REGION"/>
    <property type="match status" value="1"/>
</dbReference>
<evidence type="ECO:0000259" key="11">
    <source>
        <dbReference type="Pfam" id="PF17919"/>
    </source>
</evidence>
<dbReference type="FunFam" id="2.130.10.10:FF:000400">
    <property type="entry name" value="Elongator acetyltransferase complex subunit 2"/>
    <property type="match status" value="1"/>
</dbReference>
<dbReference type="PRINTS" id="PR00320">
    <property type="entry name" value="GPROTEINBRPT"/>
</dbReference>
<evidence type="ECO:0000256" key="7">
    <source>
        <dbReference type="ARBA" id="ARBA00022574"/>
    </source>
</evidence>
<feature type="domain" description="Reverse transcriptase/retrotransposon-derived protein RNase H-like" evidence="11">
    <location>
        <begin position="848"/>
        <end position="901"/>
    </location>
</feature>
<dbReference type="InterPro" id="IPR043502">
    <property type="entry name" value="DNA/RNA_pol_sf"/>
</dbReference>
<evidence type="ECO:0000313" key="13">
    <source>
        <dbReference type="Proteomes" id="UP001153678"/>
    </source>
</evidence>
<keyword evidence="8" id="KW-0677">Repeat</keyword>
<comment type="caution">
    <text evidence="12">The sequence shown here is derived from an EMBL/GenBank/DDBJ whole genome shotgun (WGS) entry which is preliminary data.</text>
</comment>
<dbReference type="Pfam" id="PF17919">
    <property type="entry name" value="RT_RNaseH_2"/>
    <property type="match status" value="1"/>
</dbReference>
<dbReference type="GO" id="GO:0005737">
    <property type="term" value="C:cytoplasm"/>
    <property type="evidence" value="ECO:0007669"/>
    <property type="project" value="UniProtKB-SubCell"/>
</dbReference>
<dbReference type="InterPro" id="IPR015943">
    <property type="entry name" value="WD40/YVTN_repeat-like_dom_sf"/>
</dbReference>
<keyword evidence="7 10" id="KW-0853">WD repeat</keyword>
<dbReference type="InterPro" id="IPR011047">
    <property type="entry name" value="Quinoprotein_ADH-like_sf"/>
</dbReference>
<dbReference type="PANTHER" id="PTHR44111:SF1">
    <property type="entry name" value="ELONGATOR COMPLEX PROTEIN 2"/>
    <property type="match status" value="1"/>
</dbReference>
<dbReference type="SUPFAM" id="SSF50998">
    <property type="entry name" value="Quinoprotein alcohol dehydrogenase-like"/>
    <property type="match status" value="1"/>
</dbReference>
<keyword evidence="13" id="KW-1185">Reference proteome</keyword>
<dbReference type="EMBL" id="CAMKVN010000510">
    <property type="protein sequence ID" value="CAI2168697.1"/>
    <property type="molecule type" value="Genomic_DNA"/>
</dbReference>
<evidence type="ECO:0000256" key="5">
    <source>
        <dbReference type="ARBA" id="ARBA00020267"/>
    </source>
</evidence>
<dbReference type="SUPFAM" id="SSF56672">
    <property type="entry name" value="DNA/RNA polymerases"/>
    <property type="match status" value="1"/>
</dbReference>
<gene>
    <name evidence="12" type="ORF">FWILDA_LOCUS3711</name>
</gene>
<comment type="pathway">
    <text evidence="3">tRNA modification; 5-methoxycarbonylmethyl-2-thiouridine-tRNA biosynthesis.</text>
</comment>
<dbReference type="GO" id="GO:0002098">
    <property type="term" value="P:tRNA wobble uridine modification"/>
    <property type="evidence" value="ECO:0007669"/>
    <property type="project" value="InterPro"/>
</dbReference>
<dbReference type="Proteomes" id="UP001153678">
    <property type="component" value="Unassembled WGS sequence"/>
</dbReference>
<dbReference type="GO" id="GO:0005634">
    <property type="term" value="C:nucleus"/>
    <property type="evidence" value="ECO:0007669"/>
    <property type="project" value="UniProtKB-SubCell"/>
</dbReference>
<dbReference type="InterPro" id="IPR037289">
    <property type="entry name" value="Elp2"/>
</dbReference>
<evidence type="ECO:0000256" key="2">
    <source>
        <dbReference type="ARBA" id="ARBA00004496"/>
    </source>
</evidence>
<dbReference type="AlphaFoldDB" id="A0A9W4WSF3"/>
<accession>A0A9W4WSF3</accession>